<name>L8JY27_9BACT</name>
<evidence type="ECO:0008006" key="3">
    <source>
        <dbReference type="Google" id="ProtNLM"/>
    </source>
</evidence>
<proteinExistence type="predicted"/>
<dbReference type="eggNOG" id="COG0135">
    <property type="taxonomic scope" value="Bacteria"/>
</dbReference>
<evidence type="ECO:0000313" key="1">
    <source>
        <dbReference type="EMBL" id="ELR72549.1"/>
    </source>
</evidence>
<keyword evidence="2" id="KW-1185">Reference proteome</keyword>
<dbReference type="InterPro" id="IPR013785">
    <property type="entry name" value="Aldolase_TIM"/>
</dbReference>
<dbReference type="STRING" id="1237149.C900_01223"/>
<dbReference type="OrthoDB" id="941905at2"/>
<organism evidence="1 2">
    <name type="scientific">Fulvivirga imtechensis AK7</name>
    <dbReference type="NCBI Taxonomy" id="1237149"/>
    <lineage>
        <taxon>Bacteria</taxon>
        <taxon>Pseudomonadati</taxon>
        <taxon>Bacteroidota</taxon>
        <taxon>Cytophagia</taxon>
        <taxon>Cytophagales</taxon>
        <taxon>Fulvivirgaceae</taxon>
        <taxon>Fulvivirga</taxon>
    </lineage>
</organism>
<sequence length="201" mass="22395">MALKTFVKVSAVNNLSDARYCAGMEVDLIGFNIEKDKPGYISPENFRELTEWLSGPGYVAEFESYSAVDITDAVKEYDVDYVEISDMAVLGTLSHTTLPVIFRQNRNEMAQLPFDLNIKYLLITGGDDPLSKEEIEIINNLSAHYDVLLEAGITHENVEAILQHTNAKGIALQGGNELRPGYKDYDELADILEALEVDDMV</sequence>
<protein>
    <recommendedName>
        <fullName evidence="3">Phosphoribosylanthranilate isomerase</fullName>
    </recommendedName>
</protein>
<accession>L8JY27</accession>
<evidence type="ECO:0000313" key="2">
    <source>
        <dbReference type="Proteomes" id="UP000011135"/>
    </source>
</evidence>
<dbReference type="SUPFAM" id="SSF51366">
    <property type="entry name" value="Ribulose-phoshate binding barrel"/>
    <property type="match status" value="1"/>
</dbReference>
<dbReference type="Gene3D" id="3.20.20.70">
    <property type="entry name" value="Aldolase class I"/>
    <property type="match status" value="1"/>
</dbReference>
<gene>
    <name evidence="1" type="ORF">C900_01223</name>
</gene>
<dbReference type="InterPro" id="IPR011060">
    <property type="entry name" value="RibuloseP-bd_barrel"/>
</dbReference>
<dbReference type="Proteomes" id="UP000011135">
    <property type="component" value="Unassembled WGS sequence"/>
</dbReference>
<dbReference type="AlphaFoldDB" id="L8JY27"/>
<reference evidence="1 2" key="1">
    <citation type="submission" date="2012-12" db="EMBL/GenBank/DDBJ databases">
        <title>Genome assembly of Fulvivirga imtechensis AK7.</title>
        <authorList>
            <person name="Nupur N."/>
            <person name="Khatri I."/>
            <person name="Kumar R."/>
            <person name="Subramanian S."/>
            <person name="Pinnaka A."/>
        </authorList>
    </citation>
    <scope>NUCLEOTIDE SEQUENCE [LARGE SCALE GENOMIC DNA]</scope>
    <source>
        <strain evidence="1 2">AK7</strain>
    </source>
</reference>
<dbReference type="EMBL" id="AMZN01000016">
    <property type="protein sequence ID" value="ELR72549.1"/>
    <property type="molecule type" value="Genomic_DNA"/>
</dbReference>
<dbReference type="PATRIC" id="fig|1237149.3.peg.1364"/>
<comment type="caution">
    <text evidence="1">The sequence shown here is derived from an EMBL/GenBank/DDBJ whole genome shotgun (WGS) entry which is preliminary data.</text>
</comment>
<dbReference type="RefSeq" id="WP_009578839.1">
    <property type="nucleotide sequence ID" value="NZ_AMZN01000016.1"/>
</dbReference>